<protein>
    <submittedName>
        <fullName evidence="10">tRNA epoxyqueuosine(34) reductase QueG</fullName>
        <ecNumber evidence="10">1.17.99.6</ecNumber>
    </submittedName>
</protein>
<dbReference type="GO" id="GO:0052693">
    <property type="term" value="F:epoxyqueuosine reductase activity"/>
    <property type="evidence" value="ECO:0007669"/>
    <property type="project" value="UniProtKB-EC"/>
</dbReference>
<evidence type="ECO:0000256" key="1">
    <source>
        <dbReference type="ARBA" id="ARBA00022485"/>
    </source>
</evidence>
<proteinExistence type="predicted"/>
<keyword evidence="3" id="KW-0819">tRNA processing</keyword>
<dbReference type="InterPro" id="IPR004453">
    <property type="entry name" value="QueG"/>
</dbReference>
<dbReference type="PROSITE" id="PS00198">
    <property type="entry name" value="4FE4S_FER_1"/>
    <property type="match status" value="1"/>
</dbReference>
<evidence type="ECO:0000313" key="10">
    <source>
        <dbReference type="EMBL" id="MEY8244547.1"/>
    </source>
</evidence>
<dbReference type="NCBIfam" id="TIGR00276">
    <property type="entry name" value="tRNA epoxyqueuosine(34) reductase QueG"/>
    <property type="match status" value="1"/>
</dbReference>
<dbReference type="PANTHER" id="PTHR30002">
    <property type="entry name" value="EPOXYQUEUOSINE REDUCTASE"/>
    <property type="match status" value="1"/>
</dbReference>
<evidence type="ECO:0000256" key="3">
    <source>
        <dbReference type="ARBA" id="ARBA00022694"/>
    </source>
</evidence>
<gene>
    <name evidence="10" type="primary">queG</name>
    <name evidence="10" type="ORF">AAK873_02805</name>
</gene>
<organism evidence="10 11">
    <name type="scientific">Heminiphilus faecis</name>
    <dbReference type="NCBI Taxonomy" id="2601703"/>
    <lineage>
        <taxon>Bacteria</taxon>
        <taxon>Pseudomonadati</taxon>
        <taxon>Bacteroidota</taxon>
        <taxon>Bacteroidia</taxon>
        <taxon>Bacteroidales</taxon>
        <taxon>Muribaculaceae</taxon>
        <taxon>Heminiphilus</taxon>
    </lineage>
</organism>
<dbReference type="InterPro" id="IPR013542">
    <property type="entry name" value="QueG_DUF1730"/>
</dbReference>
<evidence type="ECO:0000256" key="8">
    <source>
        <dbReference type="ARBA" id="ARBA00023014"/>
    </source>
</evidence>
<keyword evidence="5" id="KW-0671">Queuosine biosynthesis</keyword>
<evidence type="ECO:0000259" key="9">
    <source>
        <dbReference type="PROSITE" id="PS51379"/>
    </source>
</evidence>
<feature type="domain" description="4Fe-4S ferredoxin-type" evidence="9">
    <location>
        <begin position="178"/>
        <end position="206"/>
    </location>
</feature>
<keyword evidence="7" id="KW-0408">Iron</keyword>
<evidence type="ECO:0000256" key="7">
    <source>
        <dbReference type="ARBA" id="ARBA00023004"/>
    </source>
</evidence>
<dbReference type="EC" id="1.17.99.6" evidence="10"/>
<dbReference type="InterPro" id="IPR017900">
    <property type="entry name" value="4Fe4S_Fe_S_CS"/>
</dbReference>
<sequence>MNSKPSICSDAVTSEALRLGATAIGLARAEPVDTTAAARYDAWIAAGCHGDMGYMARNTGLRNDPRGLLPSARTVIVAAFNYFPRHQQPAENPQFAYYAYGRDYHEVVRERLGMLAHFIKENYGGETRVCVDTAPMHERYWAQKAGIGFEGINSQLIIPGQGSYFFLGEVLTSVNFTPSEPCDTDCGRCGACMRACPSGAIKGDGTIDASRCLSYLTIEYRGDLPADTPAGNRIYGCDTCQQVCPHNRHAQPTEIADFAPSDQFLALDKQRLAALTPESFNILFRHSAVKRTKLCGLLRNLTLISDKKKSI</sequence>
<dbReference type="RefSeq" id="WP_121698411.1">
    <property type="nucleotide sequence ID" value="NZ_JBCLPP010000005.1"/>
</dbReference>
<name>A0ABV4CT31_9BACT</name>
<dbReference type="Pfam" id="PF13484">
    <property type="entry name" value="Fer4_16"/>
    <property type="match status" value="1"/>
</dbReference>
<dbReference type="Pfam" id="PF08331">
    <property type="entry name" value="QueG_DUF1730"/>
    <property type="match status" value="1"/>
</dbReference>
<evidence type="ECO:0000256" key="5">
    <source>
        <dbReference type="ARBA" id="ARBA00022785"/>
    </source>
</evidence>
<dbReference type="PANTHER" id="PTHR30002:SF4">
    <property type="entry name" value="EPOXYQUEUOSINE REDUCTASE"/>
    <property type="match status" value="1"/>
</dbReference>
<keyword evidence="2" id="KW-0963">Cytoplasm</keyword>
<dbReference type="Proteomes" id="UP001565200">
    <property type="component" value="Unassembled WGS sequence"/>
</dbReference>
<evidence type="ECO:0000256" key="4">
    <source>
        <dbReference type="ARBA" id="ARBA00022723"/>
    </source>
</evidence>
<keyword evidence="1" id="KW-0004">4Fe-4S</keyword>
<dbReference type="InterPro" id="IPR017896">
    <property type="entry name" value="4Fe4S_Fe-S-bd"/>
</dbReference>
<accession>A0ABV4CT31</accession>
<reference evidence="10 11" key="1">
    <citation type="submission" date="2024-03" db="EMBL/GenBank/DDBJ databases">
        <title>Mouse gut bacterial collection (mGBC) of GemPharmatech.</title>
        <authorList>
            <person name="He Y."/>
            <person name="Dong L."/>
            <person name="Wu D."/>
            <person name="Gao X."/>
            <person name="Lin Z."/>
        </authorList>
    </citation>
    <scope>NUCLEOTIDE SEQUENCE [LARGE SCALE GENOMIC DNA]</scope>
    <source>
        <strain evidence="10 11">54-13</strain>
    </source>
</reference>
<keyword evidence="4" id="KW-0479">Metal-binding</keyword>
<keyword evidence="8" id="KW-0411">Iron-sulfur</keyword>
<evidence type="ECO:0000256" key="6">
    <source>
        <dbReference type="ARBA" id="ARBA00023002"/>
    </source>
</evidence>
<dbReference type="Gene3D" id="3.30.70.20">
    <property type="match status" value="1"/>
</dbReference>
<keyword evidence="6 10" id="KW-0560">Oxidoreductase</keyword>
<dbReference type="EMBL" id="JBCLPP010000005">
    <property type="protein sequence ID" value="MEY8244547.1"/>
    <property type="molecule type" value="Genomic_DNA"/>
</dbReference>
<dbReference type="PROSITE" id="PS51379">
    <property type="entry name" value="4FE4S_FER_2"/>
    <property type="match status" value="1"/>
</dbReference>
<comment type="caution">
    <text evidence="10">The sequence shown here is derived from an EMBL/GenBank/DDBJ whole genome shotgun (WGS) entry which is preliminary data.</text>
</comment>
<dbReference type="SUPFAM" id="SSF46548">
    <property type="entry name" value="alpha-helical ferredoxin"/>
    <property type="match status" value="1"/>
</dbReference>
<evidence type="ECO:0000313" key="11">
    <source>
        <dbReference type="Proteomes" id="UP001565200"/>
    </source>
</evidence>
<keyword evidence="11" id="KW-1185">Reference proteome</keyword>
<evidence type="ECO:0000256" key="2">
    <source>
        <dbReference type="ARBA" id="ARBA00022490"/>
    </source>
</evidence>